<name>A2FR02_TRIV3</name>
<keyword evidence="2" id="KW-1185">Reference proteome</keyword>
<reference evidence="1" key="2">
    <citation type="journal article" date="2007" name="Science">
        <title>Draft genome sequence of the sexually transmitted pathogen Trichomonas vaginalis.</title>
        <authorList>
            <person name="Carlton J.M."/>
            <person name="Hirt R.P."/>
            <person name="Silva J.C."/>
            <person name="Delcher A.L."/>
            <person name="Schatz M."/>
            <person name="Zhao Q."/>
            <person name="Wortman J.R."/>
            <person name="Bidwell S.L."/>
            <person name="Alsmark U.C.M."/>
            <person name="Besteiro S."/>
            <person name="Sicheritz-Ponten T."/>
            <person name="Noel C.J."/>
            <person name="Dacks J.B."/>
            <person name="Foster P.G."/>
            <person name="Simillion C."/>
            <person name="Van de Peer Y."/>
            <person name="Miranda-Saavedra D."/>
            <person name="Barton G.J."/>
            <person name="Westrop G.D."/>
            <person name="Mueller S."/>
            <person name="Dessi D."/>
            <person name="Fiori P.L."/>
            <person name="Ren Q."/>
            <person name="Paulsen I."/>
            <person name="Zhang H."/>
            <person name="Bastida-Corcuera F.D."/>
            <person name="Simoes-Barbosa A."/>
            <person name="Brown M.T."/>
            <person name="Hayes R.D."/>
            <person name="Mukherjee M."/>
            <person name="Okumura C.Y."/>
            <person name="Schneider R."/>
            <person name="Smith A.J."/>
            <person name="Vanacova S."/>
            <person name="Villalvazo M."/>
            <person name="Haas B.J."/>
            <person name="Pertea M."/>
            <person name="Feldblyum T.V."/>
            <person name="Utterback T.R."/>
            <person name="Shu C.L."/>
            <person name="Osoegawa K."/>
            <person name="de Jong P.J."/>
            <person name="Hrdy I."/>
            <person name="Horvathova L."/>
            <person name="Zubacova Z."/>
            <person name="Dolezal P."/>
            <person name="Malik S.B."/>
            <person name="Logsdon J.M. Jr."/>
            <person name="Henze K."/>
            <person name="Gupta A."/>
            <person name="Wang C.C."/>
            <person name="Dunne R.L."/>
            <person name="Upcroft J.A."/>
            <person name="Upcroft P."/>
            <person name="White O."/>
            <person name="Salzberg S.L."/>
            <person name="Tang P."/>
            <person name="Chiu C.-H."/>
            <person name="Lee Y.-S."/>
            <person name="Embley T.M."/>
            <person name="Coombs G.H."/>
            <person name="Mottram J.C."/>
            <person name="Tachezy J."/>
            <person name="Fraser-Liggett C.M."/>
            <person name="Johnson P.J."/>
        </authorList>
    </citation>
    <scope>NUCLEOTIDE SEQUENCE [LARGE SCALE GENOMIC DNA]</scope>
    <source>
        <strain evidence="1">G3</strain>
    </source>
</reference>
<dbReference type="VEuPathDB" id="TrichDB:TVAG_317270"/>
<dbReference type="VEuPathDB" id="TrichDB:TVAGG3_0744400"/>
<dbReference type="Proteomes" id="UP000001542">
    <property type="component" value="Unassembled WGS sequence"/>
</dbReference>
<evidence type="ECO:0000313" key="1">
    <source>
        <dbReference type="EMBL" id="EAX92669.1"/>
    </source>
</evidence>
<gene>
    <name evidence="1" type="ORF">TVAG_317270</name>
</gene>
<protein>
    <submittedName>
        <fullName evidence="1">Uncharacterized protein</fullName>
    </submittedName>
</protein>
<organism evidence="1 2">
    <name type="scientific">Trichomonas vaginalis (strain ATCC PRA-98 / G3)</name>
    <dbReference type="NCBI Taxonomy" id="412133"/>
    <lineage>
        <taxon>Eukaryota</taxon>
        <taxon>Metamonada</taxon>
        <taxon>Parabasalia</taxon>
        <taxon>Trichomonadida</taxon>
        <taxon>Trichomonadidae</taxon>
        <taxon>Trichomonas</taxon>
    </lineage>
</organism>
<dbReference type="InParanoid" id="A2FR02"/>
<dbReference type="EMBL" id="DS113954">
    <property type="protein sequence ID" value="EAX92669.1"/>
    <property type="molecule type" value="Genomic_DNA"/>
</dbReference>
<proteinExistence type="predicted"/>
<dbReference type="AlphaFoldDB" id="A2FR02"/>
<dbReference type="OrthoDB" id="10394562at2759"/>
<sequence length="93" mass="10336">MSRLPAILAFAEAGPNEAESDSIYKYLSDTDFEESEVKSWGTIGSLLEALKEAENNPEPPKLGQEFIDFVSKLPPGTTPRPIVKKQIQRYIPV</sequence>
<reference evidence="1" key="1">
    <citation type="submission" date="2006-10" db="EMBL/GenBank/DDBJ databases">
        <authorList>
            <person name="Amadeo P."/>
            <person name="Zhao Q."/>
            <person name="Wortman J."/>
            <person name="Fraser-Liggett C."/>
            <person name="Carlton J."/>
        </authorList>
    </citation>
    <scope>NUCLEOTIDE SEQUENCE</scope>
    <source>
        <strain evidence="1">G3</strain>
    </source>
</reference>
<dbReference type="RefSeq" id="XP_001305599.1">
    <property type="nucleotide sequence ID" value="XM_001305598.1"/>
</dbReference>
<accession>A2FR02</accession>
<evidence type="ECO:0000313" key="2">
    <source>
        <dbReference type="Proteomes" id="UP000001542"/>
    </source>
</evidence>
<dbReference type="KEGG" id="tva:4750382"/>